<feature type="chain" id="PRO_5007408290" evidence="2">
    <location>
        <begin position="27"/>
        <end position="260"/>
    </location>
</feature>
<name>A0A0H3ZM96_VIBSP</name>
<feature type="signal peptide" evidence="2">
    <location>
        <begin position="1"/>
        <end position="26"/>
    </location>
</feature>
<dbReference type="NCBIfam" id="TIGR02739">
    <property type="entry name" value="TraF"/>
    <property type="match status" value="1"/>
</dbReference>
<protein>
    <submittedName>
        <fullName evidence="3">IncF plasmid conjugative transfer pilus assemblyprotein TraF</fullName>
    </submittedName>
</protein>
<dbReference type="AlphaFoldDB" id="A0A0H3ZM96"/>
<evidence type="ECO:0000313" key="4">
    <source>
        <dbReference type="EMBL" id="AKN38601.1"/>
    </source>
</evidence>
<dbReference type="InterPro" id="IPR039555">
    <property type="entry name" value="TraF/TrbB"/>
</dbReference>
<evidence type="ECO:0000313" key="3">
    <source>
        <dbReference type="EMBL" id="AKN37265.1"/>
    </source>
</evidence>
<sequence length="260" mass="29389">MMPSFSTPLVRVALMLGVMGAFSAQASSNPQGWKWYNEPHAAPTLTPPPPKPLEPNTTTRIMSATEQMDWFHETYKEALNDATIHSKDEDKLKTVMQLHQYIGERTSETGMTFKKVLLQHPELSYLKERPAEFAARGTYHKLEREKKIDAVAHMRDEGWGFFFVYDGQDSLSQQLAPSLQAFSDTHGIEILGLSRDKTFVSGIRDNRNNDNKVEVPYAPALILVNPNTGEMKPLAYGFISQTALLGRFYNVANDYQTPDF</sequence>
<organism evidence="3">
    <name type="scientific">Vibrio splendidus</name>
    <dbReference type="NCBI Taxonomy" id="29497"/>
    <lineage>
        <taxon>Bacteria</taxon>
        <taxon>Pseudomonadati</taxon>
        <taxon>Pseudomonadota</taxon>
        <taxon>Gammaproteobacteria</taxon>
        <taxon>Vibrionales</taxon>
        <taxon>Vibrionaceae</taxon>
        <taxon>Vibrio</taxon>
    </lineage>
</organism>
<proteinExistence type="predicted"/>
<dbReference type="EMBL" id="KP795598">
    <property type="protein sequence ID" value="AKN38601.1"/>
    <property type="molecule type" value="Genomic_DNA"/>
</dbReference>
<dbReference type="InterPro" id="IPR014110">
    <property type="entry name" value="TraF"/>
</dbReference>
<feature type="region of interest" description="Disordered" evidence="1">
    <location>
        <begin position="34"/>
        <end position="57"/>
    </location>
</feature>
<reference evidence="3" key="1">
    <citation type="journal article" date="2015" name="MBio">
        <title>Eco-Evolutionary Dynamics of Episomes among Ecologically Cohesive Bacterial Populations.</title>
        <authorList>
            <person name="Xue H."/>
            <person name="Cordero O.X."/>
            <person name="Camas F.M."/>
            <person name="Trimble W."/>
            <person name="Meyer F."/>
            <person name="Guglielmini J."/>
            <person name="Rocha E.P."/>
            <person name="Polz M.F."/>
        </authorList>
    </citation>
    <scope>NUCLEOTIDE SEQUENCE</scope>
    <source>
        <strain evidence="3">FF_191</strain>
        <strain evidence="4">ZS_190</strain>
    </source>
</reference>
<evidence type="ECO:0000256" key="2">
    <source>
        <dbReference type="SAM" id="SignalP"/>
    </source>
</evidence>
<evidence type="ECO:0000256" key="1">
    <source>
        <dbReference type="SAM" id="MobiDB-lite"/>
    </source>
</evidence>
<dbReference type="EMBL" id="KP795528">
    <property type="protein sequence ID" value="AKN37265.1"/>
    <property type="molecule type" value="Genomic_DNA"/>
</dbReference>
<keyword evidence="2" id="KW-0732">Signal</keyword>
<dbReference type="Pfam" id="PF13728">
    <property type="entry name" value="TraF"/>
    <property type="match status" value="1"/>
</dbReference>
<accession>A0A0H3ZM96</accession>